<name>T1BIR1_9ZZZZ</name>
<reference evidence="1" key="2">
    <citation type="journal article" date="2014" name="ISME J.">
        <title>Microbial stratification in low pH oxic and suboxic macroscopic growths along an acid mine drainage.</title>
        <authorList>
            <person name="Mendez-Garcia C."/>
            <person name="Mesa V."/>
            <person name="Sprenger R.R."/>
            <person name="Richter M."/>
            <person name="Diez M.S."/>
            <person name="Solano J."/>
            <person name="Bargiela R."/>
            <person name="Golyshina O.V."/>
            <person name="Manteca A."/>
            <person name="Ramos J.L."/>
            <person name="Gallego J.R."/>
            <person name="Llorente I."/>
            <person name="Martins Dos Santos V.A."/>
            <person name="Jensen O.N."/>
            <person name="Pelaez A.I."/>
            <person name="Sanchez J."/>
            <person name="Ferrer M."/>
        </authorList>
    </citation>
    <scope>NUCLEOTIDE SEQUENCE</scope>
</reference>
<dbReference type="AlphaFoldDB" id="T1BIR1"/>
<organism evidence="1">
    <name type="scientific">mine drainage metagenome</name>
    <dbReference type="NCBI Taxonomy" id="410659"/>
    <lineage>
        <taxon>unclassified sequences</taxon>
        <taxon>metagenomes</taxon>
        <taxon>ecological metagenomes</taxon>
    </lineage>
</organism>
<accession>T1BIR1</accession>
<dbReference type="EMBL" id="AUZY01002171">
    <property type="protein sequence ID" value="EQD72856.1"/>
    <property type="molecule type" value="Genomic_DNA"/>
</dbReference>
<reference evidence="1" key="1">
    <citation type="submission" date="2013-08" db="EMBL/GenBank/DDBJ databases">
        <authorList>
            <person name="Mendez C."/>
            <person name="Richter M."/>
            <person name="Ferrer M."/>
            <person name="Sanchez J."/>
        </authorList>
    </citation>
    <scope>NUCLEOTIDE SEQUENCE</scope>
</reference>
<protein>
    <submittedName>
        <fullName evidence="1">HTR-like protein</fullName>
    </submittedName>
</protein>
<dbReference type="Gene3D" id="3.40.50.300">
    <property type="entry name" value="P-loop containing nucleotide triphosphate hydrolases"/>
    <property type="match status" value="1"/>
</dbReference>
<dbReference type="InterPro" id="IPR027417">
    <property type="entry name" value="P-loop_NTPase"/>
</dbReference>
<proteinExistence type="predicted"/>
<dbReference type="SUPFAM" id="SSF52540">
    <property type="entry name" value="P-loop containing nucleoside triphosphate hydrolases"/>
    <property type="match status" value="1"/>
</dbReference>
<sequence length="96" mass="10365">MPDFDFLTGGIPAGSVVLLWGAAGAGHQEFAVTSAVHLMLHYDLPELHRFFLGGAKGPFVYPEGVVYVSTSRSRAQVLDELRSAFRGTTPTRSRAT</sequence>
<comment type="caution">
    <text evidence="1">The sequence shown here is derived from an EMBL/GenBank/DDBJ whole genome shotgun (WGS) entry which is preliminary data.</text>
</comment>
<gene>
    <name evidence="1" type="ORF">B1B_03530</name>
</gene>
<evidence type="ECO:0000313" key="1">
    <source>
        <dbReference type="EMBL" id="EQD72856.1"/>
    </source>
</evidence>